<dbReference type="InterPro" id="IPR029052">
    <property type="entry name" value="Metallo-depent_PP-like"/>
</dbReference>
<accession>A0A830HV87</accession>
<evidence type="ECO:0000256" key="1">
    <source>
        <dbReference type="SAM" id="MobiDB-lite"/>
    </source>
</evidence>
<feature type="region of interest" description="Disordered" evidence="1">
    <location>
        <begin position="1"/>
        <end position="25"/>
    </location>
</feature>
<dbReference type="PANTHER" id="PTHR43606:SF2">
    <property type="entry name" value="ALKALINE PHOSPHATASE FAMILY PROTEIN (AFU_ORTHOLOGUE AFUA_5G03860)"/>
    <property type="match status" value="1"/>
</dbReference>
<evidence type="ECO:0000313" key="3">
    <source>
        <dbReference type="EMBL" id="GHP11022.1"/>
    </source>
</evidence>
<feature type="compositionally biased region" description="Low complexity" evidence="1">
    <location>
        <begin position="130"/>
        <end position="142"/>
    </location>
</feature>
<dbReference type="Gene3D" id="3.60.21.70">
    <property type="entry name" value="PhoD-like phosphatase"/>
    <property type="match status" value="1"/>
</dbReference>
<dbReference type="InterPro" id="IPR018946">
    <property type="entry name" value="PhoD-like_MPP"/>
</dbReference>
<organism evidence="3 4">
    <name type="scientific">Pycnococcus provasolii</name>
    <dbReference type="NCBI Taxonomy" id="41880"/>
    <lineage>
        <taxon>Eukaryota</taxon>
        <taxon>Viridiplantae</taxon>
        <taxon>Chlorophyta</taxon>
        <taxon>Pseudoscourfieldiophyceae</taxon>
        <taxon>Pseudoscourfieldiales</taxon>
        <taxon>Pycnococcaceae</taxon>
        <taxon>Pycnococcus</taxon>
    </lineage>
</organism>
<feature type="compositionally biased region" description="Low complexity" evidence="1">
    <location>
        <begin position="10"/>
        <end position="19"/>
    </location>
</feature>
<feature type="domain" description="PhoD-like phosphatase metallophosphatase" evidence="2">
    <location>
        <begin position="343"/>
        <end position="688"/>
    </location>
</feature>
<feature type="compositionally biased region" description="Acidic residues" evidence="1">
    <location>
        <begin position="111"/>
        <end position="122"/>
    </location>
</feature>
<evidence type="ECO:0000259" key="2">
    <source>
        <dbReference type="Pfam" id="PF09423"/>
    </source>
</evidence>
<dbReference type="OrthoDB" id="44589at2759"/>
<feature type="region of interest" description="Disordered" evidence="1">
    <location>
        <begin position="169"/>
        <end position="215"/>
    </location>
</feature>
<protein>
    <recommendedName>
        <fullName evidence="2">PhoD-like phosphatase metallophosphatase domain-containing protein</fullName>
    </recommendedName>
</protein>
<keyword evidence="4" id="KW-1185">Reference proteome</keyword>
<proteinExistence type="predicted"/>
<gene>
    <name evidence="3" type="ORF">PPROV_000975200</name>
</gene>
<feature type="region of interest" description="Disordered" evidence="1">
    <location>
        <begin position="111"/>
        <end position="142"/>
    </location>
</feature>
<dbReference type="Proteomes" id="UP000660262">
    <property type="component" value="Unassembled WGS sequence"/>
</dbReference>
<dbReference type="Pfam" id="PF09423">
    <property type="entry name" value="PhoD"/>
    <property type="match status" value="1"/>
</dbReference>
<dbReference type="InterPro" id="IPR038607">
    <property type="entry name" value="PhoD-like_sf"/>
</dbReference>
<feature type="compositionally biased region" description="Low complexity" evidence="1">
    <location>
        <begin position="179"/>
        <end position="190"/>
    </location>
</feature>
<dbReference type="SUPFAM" id="SSF56300">
    <property type="entry name" value="Metallo-dependent phosphatases"/>
    <property type="match status" value="1"/>
</dbReference>
<reference evidence="3" key="1">
    <citation type="submission" date="2020-10" db="EMBL/GenBank/DDBJ databases">
        <title>Unveiling of a novel bifunctional photoreceptor, Dualchrome1, isolated from a cosmopolitan green alga.</title>
        <authorList>
            <person name="Suzuki S."/>
            <person name="Kawachi M."/>
        </authorList>
    </citation>
    <scope>NUCLEOTIDE SEQUENCE</scope>
    <source>
        <strain evidence="3">NIES 2893</strain>
    </source>
</reference>
<dbReference type="AlphaFoldDB" id="A0A830HV87"/>
<dbReference type="PANTHER" id="PTHR43606">
    <property type="entry name" value="PHOSPHATASE, PUTATIVE (AFU_ORTHOLOGUE AFUA_6G08710)-RELATED"/>
    <property type="match status" value="1"/>
</dbReference>
<dbReference type="Gene3D" id="2.60.40.380">
    <property type="entry name" value="Purple acid phosphatase-like, N-terminal"/>
    <property type="match status" value="1"/>
</dbReference>
<dbReference type="EMBL" id="BNJQ01000032">
    <property type="protein sequence ID" value="GHP11022.1"/>
    <property type="molecule type" value="Genomic_DNA"/>
</dbReference>
<evidence type="ECO:0000313" key="4">
    <source>
        <dbReference type="Proteomes" id="UP000660262"/>
    </source>
</evidence>
<comment type="caution">
    <text evidence="3">The sequence shown here is derived from an EMBL/GenBank/DDBJ whole genome shotgun (WGS) entry which is preliminary data.</text>
</comment>
<dbReference type="InterPro" id="IPR052900">
    <property type="entry name" value="Phospholipid_Metab_Enz"/>
</dbReference>
<name>A0A830HV87_9CHLO</name>
<sequence length="845" mass="94266">MTVFKVGRVSSSSDSSSSSPPELLVQEDLHEPSRVVLTRHGNHARPSSSSSSFSIRRFSTSSASCSLVRRYFSSLESCVSSGRRTSSAYVLWRRWRRLVDVEFDDNVFEEVDDGGELSNDNDDDRRPEDAAAAAGAADSAADATIITTQSQRDDGNQDTELLTEDYQTRRRSAIDGRPSFASTSSSSVQSDPGPVLLRPTKKEVPPPPQQPNTFKSWTLTWTSTPKVHSEPFPQGVATFDPSDNAIIFWTRYQPVDEWKTSTSASLRLTITCMGCLHGTKPAPRTMDVPVKSDNHGVAIVDVSGLTASARYKYRFEGPNGEMSMQGITHTMPDASDEVASVKFAVLSCANYQADDTSFNVYDAVEETDADFVLLMDDCLNDTIYYRGVPSHDMLTKDDYRVRYQRYRSDASATTLHASRPWIVVWDDLTIARVADDTDGTVEERRKLAAEVWHEYMPARLPAGRSPLEIYRSFKIGKLVNLVLLDTRVNRTARQLNISDPRYYANVDGTSEFNAKVFLEDWWDKGRSAMGDKQVQWIASEISPDTRTWQFLASNMLMGKVELPVEMIQSSLALSSTSTRDVPALLAALGKYMKMRTELAAIRRKARDGKASNAELARIAFDLPYKFDTWDGYPFEREVLYEILRERNVVTTAGDANNAWHNNLYTNTEERKFVGTEFATMSASSPGYEGLLHGPLLFGELVVLLSMCLVGICHTTSPRSFTPLGLCAASPLKGQPFRGSALGTLVPRHEDTARAPSWFIMMTMLSIFVQYPGRIRTLEPLARASELLSDDLQFLDGYTRGFLTVEFTPEKATGMFYSATDFGQDDEPVIVYVGENEVKKRQSSPL</sequence>